<dbReference type="AlphaFoldDB" id="A0A9D4FNP6"/>
<reference evidence="15" key="1">
    <citation type="journal article" date="2019" name="bioRxiv">
        <title>The Genome of the Zebra Mussel, Dreissena polymorpha: A Resource for Invasive Species Research.</title>
        <authorList>
            <person name="McCartney M.A."/>
            <person name="Auch B."/>
            <person name="Kono T."/>
            <person name="Mallez S."/>
            <person name="Zhang Y."/>
            <person name="Obille A."/>
            <person name="Becker A."/>
            <person name="Abrahante J.E."/>
            <person name="Garbe J."/>
            <person name="Badalamenti J.P."/>
            <person name="Herman A."/>
            <person name="Mangelson H."/>
            <person name="Liachko I."/>
            <person name="Sullivan S."/>
            <person name="Sone E.D."/>
            <person name="Koren S."/>
            <person name="Silverstein K.A.T."/>
            <person name="Beckman K.B."/>
            <person name="Gohl D.M."/>
        </authorList>
    </citation>
    <scope>NUCLEOTIDE SEQUENCE</scope>
    <source>
        <strain evidence="15">Duluth1</strain>
        <tissue evidence="15">Whole animal</tissue>
    </source>
</reference>
<dbReference type="SUPFAM" id="SSF47473">
    <property type="entry name" value="EF-hand"/>
    <property type="match status" value="1"/>
</dbReference>
<dbReference type="GO" id="GO:0005509">
    <property type="term" value="F:calcium ion binding"/>
    <property type="evidence" value="ECO:0007669"/>
    <property type="project" value="InterPro"/>
</dbReference>
<evidence type="ECO:0000256" key="7">
    <source>
        <dbReference type="ARBA" id="ARBA00022792"/>
    </source>
</evidence>
<dbReference type="Gene3D" id="1.50.40.10">
    <property type="entry name" value="Mitochondrial carrier domain"/>
    <property type="match status" value="1"/>
</dbReference>
<keyword evidence="3 13" id="KW-0813">Transport</keyword>
<feature type="repeat" description="Solcar" evidence="12">
    <location>
        <begin position="281"/>
        <end position="366"/>
    </location>
</feature>
<dbReference type="SMART" id="SM00054">
    <property type="entry name" value="EFh"/>
    <property type="match status" value="4"/>
</dbReference>
<dbReference type="InterPro" id="IPR002067">
    <property type="entry name" value="MCP"/>
</dbReference>
<dbReference type="FunFam" id="1.50.40.10:FF:000003">
    <property type="entry name" value="Putative calcium-binding mitochondrial carrier protein scamc-2"/>
    <property type="match status" value="1"/>
</dbReference>
<evidence type="ECO:0000313" key="15">
    <source>
        <dbReference type="EMBL" id="KAH3800909.1"/>
    </source>
</evidence>
<keyword evidence="4 12" id="KW-0812">Transmembrane</keyword>
<keyword evidence="8" id="KW-0106">Calcium</keyword>
<feature type="repeat" description="Solcar" evidence="12">
    <location>
        <begin position="184"/>
        <end position="273"/>
    </location>
</feature>
<protein>
    <recommendedName>
        <fullName evidence="14">EF-hand domain-containing protein</fullName>
    </recommendedName>
</protein>
<dbReference type="InterPro" id="IPR023395">
    <property type="entry name" value="MCP_dom_sf"/>
</dbReference>
<dbReference type="GO" id="GO:0055085">
    <property type="term" value="P:transmembrane transport"/>
    <property type="evidence" value="ECO:0007669"/>
    <property type="project" value="InterPro"/>
</dbReference>
<dbReference type="InterPro" id="IPR002048">
    <property type="entry name" value="EF_hand_dom"/>
</dbReference>
<comment type="subcellular location">
    <subcellularLocation>
        <location evidence="1">Mitochondrion inner membrane</location>
        <topology evidence="1">Multi-pass membrane protein</topology>
    </subcellularLocation>
</comment>
<dbReference type="PROSITE" id="PS00018">
    <property type="entry name" value="EF_HAND_1"/>
    <property type="match status" value="3"/>
</dbReference>
<dbReference type="PRINTS" id="PR00926">
    <property type="entry name" value="MITOCARRIER"/>
</dbReference>
<evidence type="ECO:0000259" key="14">
    <source>
        <dbReference type="PROSITE" id="PS50222"/>
    </source>
</evidence>
<dbReference type="GO" id="GO:0005743">
    <property type="term" value="C:mitochondrial inner membrane"/>
    <property type="evidence" value="ECO:0007669"/>
    <property type="project" value="UniProtKB-SubCell"/>
</dbReference>
<keyword evidence="7" id="KW-0999">Mitochondrion inner membrane</keyword>
<evidence type="ECO:0000256" key="3">
    <source>
        <dbReference type="ARBA" id="ARBA00022448"/>
    </source>
</evidence>
<proteinExistence type="inferred from homology"/>
<feature type="domain" description="EF-hand" evidence="14">
    <location>
        <begin position="12"/>
        <end position="47"/>
    </location>
</feature>
<evidence type="ECO:0000313" key="16">
    <source>
        <dbReference type="Proteomes" id="UP000828390"/>
    </source>
</evidence>
<organism evidence="15 16">
    <name type="scientific">Dreissena polymorpha</name>
    <name type="common">Zebra mussel</name>
    <name type="synonym">Mytilus polymorpha</name>
    <dbReference type="NCBI Taxonomy" id="45954"/>
    <lineage>
        <taxon>Eukaryota</taxon>
        <taxon>Metazoa</taxon>
        <taxon>Spiralia</taxon>
        <taxon>Lophotrochozoa</taxon>
        <taxon>Mollusca</taxon>
        <taxon>Bivalvia</taxon>
        <taxon>Autobranchia</taxon>
        <taxon>Heteroconchia</taxon>
        <taxon>Euheterodonta</taxon>
        <taxon>Imparidentia</taxon>
        <taxon>Neoheterodontei</taxon>
        <taxon>Myida</taxon>
        <taxon>Dreissenoidea</taxon>
        <taxon>Dreissenidae</taxon>
        <taxon>Dreissena</taxon>
    </lineage>
</organism>
<dbReference type="InterPro" id="IPR011992">
    <property type="entry name" value="EF-hand-dom_pair"/>
</dbReference>
<dbReference type="Gene3D" id="1.10.238.10">
    <property type="entry name" value="EF-hand"/>
    <property type="match status" value="2"/>
</dbReference>
<reference evidence="15" key="2">
    <citation type="submission" date="2020-11" db="EMBL/GenBank/DDBJ databases">
        <authorList>
            <person name="McCartney M.A."/>
            <person name="Auch B."/>
            <person name="Kono T."/>
            <person name="Mallez S."/>
            <person name="Becker A."/>
            <person name="Gohl D.M."/>
            <person name="Silverstein K.A.T."/>
            <person name="Koren S."/>
            <person name="Bechman K.B."/>
            <person name="Herman A."/>
            <person name="Abrahante J.E."/>
            <person name="Garbe J."/>
        </authorList>
    </citation>
    <scope>NUCLEOTIDE SEQUENCE</scope>
    <source>
        <strain evidence="15">Duluth1</strain>
        <tissue evidence="15">Whole animal</tissue>
    </source>
</reference>
<dbReference type="InterPro" id="IPR018247">
    <property type="entry name" value="EF_Hand_1_Ca_BS"/>
</dbReference>
<evidence type="ECO:0000256" key="12">
    <source>
        <dbReference type="PROSITE-ProRule" id="PRU00282"/>
    </source>
</evidence>
<evidence type="ECO:0000256" key="6">
    <source>
        <dbReference type="ARBA" id="ARBA00022737"/>
    </source>
</evidence>
<gene>
    <name evidence="15" type="ORF">DPMN_154552</name>
</gene>
<feature type="domain" description="EF-hand" evidence="14">
    <location>
        <begin position="78"/>
        <end position="113"/>
    </location>
</feature>
<dbReference type="InterPro" id="IPR018108">
    <property type="entry name" value="MCP_transmembrane"/>
</dbReference>
<dbReference type="Proteomes" id="UP000828390">
    <property type="component" value="Unassembled WGS sequence"/>
</dbReference>
<evidence type="ECO:0000256" key="13">
    <source>
        <dbReference type="RuleBase" id="RU000488"/>
    </source>
</evidence>
<accession>A0A9D4FNP6</accession>
<evidence type="ECO:0000256" key="11">
    <source>
        <dbReference type="ARBA" id="ARBA00023136"/>
    </source>
</evidence>
<dbReference type="PANTHER" id="PTHR24089">
    <property type="entry name" value="SOLUTE CARRIER FAMILY 25"/>
    <property type="match status" value="1"/>
</dbReference>
<evidence type="ECO:0000256" key="8">
    <source>
        <dbReference type="ARBA" id="ARBA00022837"/>
    </source>
</evidence>
<keyword evidence="16" id="KW-1185">Reference proteome</keyword>
<dbReference type="PROSITE" id="PS50920">
    <property type="entry name" value="SOLCAR"/>
    <property type="match status" value="3"/>
</dbReference>
<dbReference type="PROSITE" id="PS50222">
    <property type="entry name" value="EF_HAND_2"/>
    <property type="match status" value="3"/>
</dbReference>
<dbReference type="SUPFAM" id="SSF103506">
    <property type="entry name" value="Mitochondrial carrier"/>
    <property type="match status" value="1"/>
</dbReference>
<evidence type="ECO:0000256" key="5">
    <source>
        <dbReference type="ARBA" id="ARBA00022723"/>
    </source>
</evidence>
<name>A0A9D4FNP6_DREPO</name>
<keyword evidence="6" id="KW-0677">Repeat</keyword>
<feature type="domain" description="EF-hand" evidence="14">
    <location>
        <begin position="114"/>
        <end position="149"/>
    </location>
</feature>
<comment type="caution">
    <text evidence="15">The sequence shown here is derived from an EMBL/GenBank/DDBJ whole genome shotgun (WGS) entry which is preliminary data.</text>
</comment>
<keyword evidence="5" id="KW-0479">Metal-binding</keyword>
<evidence type="ECO:0000256" key="2">
    <source>
        <dbReference type="ARBA" id="ARBA00006375"/>
    </source>
</evidence>
<sequence length="474" mass="53452">MSKDGGGMSKDVDEDRMAKLFQEIDRNKDGTIDIDDLVARLKEKNVPDADKHAKKLMKHDSNHDGKITMEEWRRYTEEHGKKLKGFFTQIDRNEDGVIDTAEIRQTFKEAGINISEQEAENLLRSMDKDGTRQIDIREWQEYHMMRPSENFDEILHNWRHSTIIDIGDNTIVPDDFTEKEMQTGMWWRHLVAGGTAGAVSRTCTAPLDRLKILFQVHGGKIEKKDKLTIRDGFNHMLKEGGVRSLWRGNGVNVIKIAPESALKFMAYEQIKRIFKGDKKEITALERFAAGSSAGAISQSIIYPMEVLKTRLALRKTGQYKGMLDCAMKLYKGEGLKVFYRGFWPNIVGIIPYAGADLCIYETLKNFYLSVNKDKDPGVMVLVMCGATSSTCGQLLSYPLALVRTKLQAEGGGSTTTMGMFNKILKEEGPKGFYRGLGPNFLKVAPAVSISYVAYESMTPIDFQVTRSKVKVTVT</sequence>
<evidence type="ECO:0000256" key="4">
    <source>
        <dbReference type="ARBA" id="ARBA00022692"/>
    </source>
</evidence>
<keyword evidence="11 12" id="KW-0472">Membrane</keyword>
<keyword evidence="9" id="KW-1133">Transmembrane helix</keyword>
<dbReference type="Pfam" id="PF00153">
    <property type="entry name" value="Mito_carr"/>
    <property type="match status" value="3"/>
</dbReference>
<evidence type="ECO:0000256" key="10">
    <source>
        <dbReference type="ARBA" id="ARBA00023128"/>
    </source>
</evidence>
<dbReference type="EMBL" id="JAIWYP010000007">
    <property type="protein sequence ID" value="KAH3800909.1"/>
    <property type="molecule type" value="Genomic_DNA"/>
</dbReference>
<dbReference type="FunFam" id="1.10.238.10:FF:000028">
    <property type="entry name" value="Putative calcium-binding mitochondrial carrier protein scamc-2"/>
    <property type="match status" value="1"/>
</dbReference>
<dbReference type="Pfam" id="PF13499">
    <property type="entry name" value="EF-hand_7"/>
    <property type="match status" value="2"/>
</dbReference>
<comment type="similarity">
    <text evidence="2 13">Belongs to the mitochondrial carrier (TC 2.A.29) family.</text>
</comment>
<keyword evidence="10" id="KW-0496">Mitochondrion</keyword>
<feature type="repeat" description="Solcar" evidence="12">
    <location>
        <begin position="376"/>
        <end position="460"/>
    </location>
</feature>
<evidence type="ECO:0000256" key="1">
    <source>
        <dbReference type="ARBA" id="ARBA00004448"/>
    </source>
</evidence>
<evidence type="ECO:0000256" key="9">
    <source>
        <dbReference type="ARBA" id="ARBA00022989"/>
    </source>
</evidence>